<gene>
    <name evidence="7" type="ORF">SPPG_08112</name>
</gene>
<dbReference type="CDD" id="cd23806">
    <property type="entry name" value="UBCc_UBE2U"/>
    <property type="match status" value="1"/>
</dbReference>
<dbReference type="AlphaFoldDB" id="A0A0L0H6C4"/>
<keyword evidence="4" id="KW-0067">ATP-binding</keyword>
<evidence type="ECO:0000259" key="6">
    <source>
        <dbReference type="PROSITE" id="PS50127"/>
    </source>
</evidence>
<dbReference type="InParanoid" id="A0A0L0H6C4"/>
<dbReference type="PROSITE" id="PS50127">
    <property type="entry name" value="UBC_2"/>
    <property type="match status" value="1"/>
</dbReference>
<protein>
    <recommendedName>
        <fullName evidence="6">UBC core domain-containing protein</fullName>
    </recommendedName>
</protein>
<name>A0A0L0H6C4_SPIPD</name>
<feature type="region of interest" description="Disordered" evidence="5">
    <location>
        <begin position="283"/>
        <end position="319"/>
    </location>
</feature>
<dbReference type="OrthoDB" id="9978460at2759"/>
<dbReference type="RefSeq" id="XP_016604564.1">
    <property type="nucleotide sequence ID" value="XM_016756267.1"/>
</dbReference>
<organism evidence="7 8">
    <name type="scientific">Spizellomyces punctatus (strain DAOM BR117)</name>
    <dbReference type="NCBI Taxonomy" id="645134"/>
    <lineage>
        <taxon>Eukaryota</taxon>
        <taxon>Fungi</taxon>
        <taxon>Fungi incertae sedis</taxon>
        <taxon>Chytridiomycota</taxon>
        <taxon>Chytridiomycota incertae sedis</taxon>
        <taxon>Chytridiomycetes</taxon>
        <taxon>Spizellomycetales</taxon>
        <taxon>Spizellomycetaceae</taxon>
        <taxon>Spizellomyces</taxon>
    </lineage>
</organism>
<dbReference type="GO" id="GO:0016740">
    <property type="term" value="F:transferase activity"/>
    <property type="evidence" value="ECO:0007669"/>
    <property type="project" value="UniProtKB-KW"/>
</dbReference>
<dbReference type="STRING" id="645134.A0A0L0H6C4"/>
<evidence type="ECO:0000256" key="3">
    <source>
        <dbReference type="PROSITE-ProRule" id="PRU10133"/>
    </source>
</evidence>
<evidence type="ECO:0000256" key="2">
    <source>
        <dbReference type="ARBA" id="ARBA00022786"/>
    </source>
</evidence>
<dbReference type="GeneID" id="27691289"/>
<dbReference type="InterPro" id="IPR000608">
    <property type="entry name" value="UBC"/>
</dbReference>
<keyword evidence="2 4" id="KW-0833">Ubl conjugation pathway</keyword>
<dbReference type="Gene3D" id="3.10.110.10">
    <property type="entry name" value="Ubiquitin Conjugating Enzyme"/>
    <property type="match status" value="1"/>
</dbReference>
<reference evidence="7 8" key="1">
    <citation type="submission" date="2009-08" db="EMBL/GenBank/DDBJ databases">
        <title>The Genome Sequence of Spizellomyces punctatus strain DAOM BR117.</title>
        <authorList>
            <consortium name="The Broad Institute Genome Sequencing Platform"/>
            <person name="Russ C."/>
            <person name="Cuomo C."/>
            <person name="Shea T."/>
            <person name="Young S.K."/>
            <person name="Zeng Q."/>
            <person name="Koehrsen M."/>
            <person name="Haas B."/>
            <person name="Borodovsky M."/>
            <person name="Guigo R."/>
            <person name="Alvarado L."/>
            <person name="Berlin A."/>
            <person name="Bochicchio J."/>
            <person name="Borenstein D."/>
            <person name="Chapman S."/>
            <person name="Chen Z."/>
            <person name="Engels R."/>
            <person name="Freedman E."/>
            <person name="Gellesch M."/>
            <person name="Goldberg J."/>
            <person name="Griggs A."/>
            <person name="Gujja S."/>
            <person name="Heiman D."/>
            <person name="Hepburn T."/>
            <person name="Howarth C."/>
            <person name="Jen D."/>
            <person name="Larson L."/>
            <person name="Lewis B."/>
            <person name="Mehta T."/>
            <person name="Park D."/>
            <person name="Pearson M."/>
            <person name="Roberts A."/>
            <person name="Saif S."/>
            <person name="Shenoy N."/>
            <person name="Sisk P."/>
            <person name="Stolte C."/>
            <person name="Sykes S."/>
            <person name="Thomson T."/>
            <person name="Walk T."/>
            <person name="White J."/>
            <person name="Yandava C."/>
            <person name="Burger G."/>
            <person name="Gray M.W."/>
            <person name="Holland P.W.H."/>
            <person name="King N."/>
            <person name="Lang F.B.F."/>
            <person name="Roger A.J."/>
            <person name="Ruiz-Trillo I."/>
            <person name="Lander E."/>
            <person name="Nusbaum C."/>
        </authorList>
    </citation>
    <scope>NUCLEOTIDE SEQUENCE [LARGE SCALE GENOMIC DNA]</scope>
    <source>
        <strain evidence="7 8">DAOM BR117</strain>
    </source>
</reference>
<dbReference type="InterPro" id="IPR023313">
    <property type="entry name" value="UBQ-conjugating_AS"/>
</dbReference>
<keyword evidence="8" id="KW-1185">Reference proteome</keyword>
<dbReference type="OMA" id="HLRYSIC"/>
<dbReference type="Proteomes" id="UP000053201">
    <property type="component" value="Unassembled WGS sequence"/>
</dbReference>
<feature type="compositionally biased region" description="Basic and acidic residues" evidence="5">
    <location>
        <begin position="283"/>
        <end position="314"/>
    </location>
</feature>
<feature type="domain" description="UBC core" evidence="6">
    <location>
        <begin position="4"/>
        <end position="154"/>
    </location>
</feature>
<evidence type="ECO:0000256" key="4">
    <source>
        <dbReference type="RuleBase" id="RU362109"/>
    </source>
</evidence>
<comment type="similarity">
    <text evidence="4">Belongs to the ubiquitin-conjugating enzyme family.</text>
</comment>
<dbReference type="VEuPathDB" id="FungiDB:SPPG_08112"/>
<sequence length="366" mass="42603">MSSRAALLLQREQYRLRKADKCWGIETSIVKNDIFHWQATIEGLPNTPWEGGLFKIEMFFDEEYNEKPPEIYFMTVPFHPNVDMNTGRPCVPFLEDSNEWDPETPILSILVYLQAILANPGLDRPVNIAASEIYTSSPRLYDQLVRDCVIASRRINVGLAPFEEEEYLNQTSSDKELKTISPIIPAHSLTQPYIRTISFDDYYEFWKSLATSIPQKPSKPGGPRIPDELMFPSQSKVSEDQFREMMERQRDLWFGRFQRKAVQKKPEQQSKTARIDAMRRIYSMKESDDSKSEQIDNRRTQRVEETHWDGDSGHQIDMAPLGGESVLDDRWIKPKEHIHSDDWEREADDLLNWTAQLAHPPSDHIT</sequence>
<dbReference type="InterPro" id="IPR016135">
    <property type="entry name" value="UBQ-conjugating_enzyme/RWD"/>
</dbReference>
<dbReference type="Pfam" id="PF00179">
    <property type="entry name" value="UQ_con"/>
    <property type="match status" value="1"/>
</dbReference>
<evidence type="ECO:0000313" key="8">
    <source>
        <dbReference type="Proteomes" id="UP000053201"/>
    </source>
</evidence>
<dbReference type="SMART" id="SM00212">
    <property type="entry name" value="UBCc"/>
    <property type="match status" value="1"/>
</dbReference>
<proteinExistence type="inferred from homology"/>
<evidence type="ECO:0000256" key="5">
    <source>
        <dbReference type="SAM" id="MobiDB-lite"/>
    </source>
</evidence>
<dbReference type="GO" id="GO:0005524">
    <property type="term" value="F:ATP binding"/>
    <property type="evidence" value="ECO:0007669"/>
    <property type="project" value="UniProtKB-UniRule"/>
</dbReference>
<dbReference type="eggNOG" id="KOG0419">
    <property type="taxonomic scope" value="Eukaryota"/>
</dbReference>
<dbReference type="InterPro" id="IPR050113">
    <property type="entry name" value="Ub_conjugating_enzyme"/>
</dbReference>
<dbReference type="PANTHER" id="PTHR24067">
    <property type="entry name" value="UBIQUITIN-CONJUGATING ENZYME E2"/>
    <property type="match status" value="1"/>
</dbReference>
<evidence type="ECO:0000256" key="1">
    <source>
        <dbReference type="ARBA" id="ARBA00022679"/>
    </source>
</evidence>
<accession>A0A0L0H6C4</accession>
<keyword evidence="4" id="KW-0547">Nucleotide-binding</keyword>
<keyword evidence="1" id="KW-0808">Transferase</keyword>
<dbReference type="EMBL" id="KQ257468">
    <property type="protein sequence ID" value="KNC96524.1"/>
    <property type="molecule type" value="Genomic_DNA"/>
</dbReference>
<dbReference type="PROSITE" id="PS00183">
    <property type="entry name" value="UBC_1"/>
    <property type="match status" value="1"/>
</dbReference>
<feature type="active site" description="Glycyl thioester intermediate" evidence="3">
    <location>
        <position position="90"/>
    </location>
</feature>
<dbReference type="SUPFAM" id="SSF54495">
    <property type="entry name" value="UBC-like"/>
    <property type="match status" value="1"/>
</dbReference>
<evidence type="ECO:0000313" key="7">
    <source>
        <dbReference type="EMBL" id="KNC96524.1"/>
    </source>
</evidence>